<reference evidence="1 2" key="1">
    <citation type="journal article" date="2009" name="Virology">
        <title>Genomic analysis of the smallest giant virus--Feldmannia sp. virus 158.</title>
        <authorList>
            <person name="Schroeder D.C."/>
            <person name="Park Y."/>
            <person name="Yoon H.M."/>
            <person name="Lee Y.S."/>
            <person name="Kang S.W."/>
            <person name="Meints R.H."/>
            <person name="Ivey R.G."/>
            <person name="Choi T.J."/>
        </authorList>
    </citation>
    <scope>NUCLEOTIDE SEQUENCE [LARGE SCALE GENOMIC DNA]</scope>
    <source>
        <strain evidence="1">FsV-158</strain>
    </source>
</reference>
<dbReference type="GeneID" id="6804860"/>
<dbReference type="Proteomes" id="UP000204092">
    <property type="component" value="Segment"/>
</dbReference>
<evidence type="ECO:0000313" key="1">
    <source>
        <dbReference type="EMBL" id="ACH46829.1"/>
    </source>
</evidence>
<dbReference type="Gene3D" id="3.30.420.10">
    <property type="entry name" value="Ribonuclease H-like superfamily/Ribonuclease H"/>
    <property type="match status" value="1"/>
</dbReference>
<dbReference type="InterPro" id="IPR012337">
    <property type="entry name" value="RNaseH-like_sf"/>
</dbReference>
<name>B5LWG6_9PHYC</name>
<proteinExistence type="predicted"/>
<dbReference type="RefSeq" id="YP_002154699.1">
    <property type="nucleotide sequence ID" value="NC_011183.1"/>
</dbReference>
<dbReference type="GO" id="GO:0003676">
    <property type="term" value="F:nucleic acid binding"/>
    <property type="evidence" value="ECO:0007669"/>
    <property type="project" value="InterPro"/>
</dbReference>
<accession>B5LWG6</accession>
<dbReference type="OrthoDB" id="12986at10239"/>
<dbReference type="EMBL" id="EU916176">
    <property type="protein sequence ID" value="ACH46829.1"/>
    <property type="molecule type" value="Genomic_DNA"/>
</dbReference>
<evidence type="ECO:0000313" key="2">
    <source>
        <dbReference type="Proteomes" id="UP000204092"/>
    </source>
</evidence>
<dbReference type="SUPFAM" id="SSF53098">
    <property type="entry name" value="Ribonuclease H-like"/>
    <property type="match status" value="1"/>
</dbReference>
<protein>
    <submittedName>
        <fullName evidence="1">Putative oligoribonuclease</fullName>
    </submittedName>
</protein>
<dbReference type="KEGG" id="vg:6804860"/>
<dbReference type="InterPro" id="IPR036397">
    <property type="entry name" value="RNaseH_sf"/>
</dbReference>
<organism evidence="1 2">
    <name type="scientific">Feldmannia species virus</name>
    <dbReference type="NCBI Taxonomy" id="39420"/>
    <lineage>
        <taxon>Viruses</taxon>
        <taxon>Varidnaviria</taxon>
        <taxon>Bamfordvirae</taxon>
        <taxon>Nucleocytoviricota</taxon>
        <taxon>Megaviricetes</taxon>
        <taxon>Algavirales</taxon>
        <taxon>Phycodnaviridae</taxon>
        <taxon>Phaeovirus</taxon>
        <taxon>Phaeovirus feldmanniae</taxon>
    </lineage>
</organism>
<sequence>MAEAHYGRTKKVFNRGYDRNNPWFWIDIETSSLDFSTSDVLEIAIVVTDSGLNVWDSLHVVIHHPINILMLKSSNWCKEKFCSRSYGGNGLFDDCHYSNTSITDATHLMLNFFEYYSTHEIGRGRPAHKSRTFFDRTSGANGMKLSPYDISCQVQNFTGTRRSQGLLAGSTVYFDRRIIEKHFPVLRKYLSHKNVDVTSLLETAKRFHPDLIENKPKPTMVHRAMDDILDSLTLYKYLTRAHALPKTENP</sequence>
<keyword evidence="2" id="KW-1185">Reference proteome</keyword>